<proteinExistence type="predicted"/>
<dbReference type="Proteomes" id="UP001589758">
    <property type="component" value="Unassembled WGS sequence"/>
</dbReference>
<accession>A0ABV6C787</accession>
<evidence type="ECO:0000313" key="1">
    <source>
        <dbReference type="EMBL" id="MFC0178834.1"/>
    </source>
</evidence>
<sequence length="370" mass="43145">MANHLTLSRYSPRNVINAAELKKGIEHRSIARKDSPSIKSWMLNHFYRYIIGNYSEAHPALIEVISISDALQLLNRNKQKENTCDDPPQWLANAFLQQTKLYWIDDEHPVFINLEAKYLEFLHSRSYSLIGTKLIKINAFQALYLYEHEHNLFKIKTSKGLVTHTPEAVKCVFSSSLGNFVELLAKNEHFRKELVYESQNMRHCIGQFENRQQMIGGYAEYYASKCECSQMKIFSFRTENNLPRITISALISNNNRLIIQEVKGKQNRPPVEKYHEILINFLNTLECDKTMPIDLNNIGIVFSENQWKKISELVTTEEKINIAWKVPKLALEIVNRPLIVDWAIAAKAPHLLKQLQNSEYINNFIHYKDY</sequence>
<protein>
    <submittedName>
        <fullName evidence="1">Uncharacterized protein</fullName>
    </submittedName>
</protein>
<keyword evidence="2" id="KW-1185">Reference proteome</keyword>
<organism evidence="1 2">
    <name type="scientific">Thorsellia kenyensis</name>
    <dbReference type="NCBI Taxonomy" id="1549888"/>
    <lineage>
        <taxon>Bacteria</taxon>
        <taxon>Pseudomonadati</taxon>
        <taxon>Pseudomonadota</taxon>
        <taxon>Gammaproteobacteria</taxon>
        <taxon>Enterobacterales</taxon>
        <taxon>Thorselliaceae</taxon>
        <taxon>Thorsellia</taxon>
    </lineage>
</organism>
<name>A0ABV6C787_9GAMM</name>
<evidence type="ECO:0000313" key="2">
    <source>
        <dbReference type="Proteomes" id="UP001589758"/>
    </source>
</evidence>
<reference evidence="1 2" key="1">
    <citation type="submission" date="2024-09" db="EMBL/GenBank/DDBJ databases">
        <authorList>
            <person name="Sun Q."/>
            <person name="Mori K."/>
        </authorList>
    </citation>
    <scope>NUCLEOTIDE SEQUENCE [LARGE SCALE GENOMIC DNA]</scope>
    <source>
        <strain evidence="1 2">CCM 8545</strain>
    </source>
</reference>
<dbReference type="RefSeq" id="WP_385875827.1">
    <property type="nucleotide sequence ID" value="NZ_JBHLXE010000016.1"/>
</dbReference>
<gene>
    <name evidence="1" type="ORF">ACFFIT_01770</name>
</gene>
<comment type="caution">
    <text evidence="1">The sequence shown here is derived from an EMBL/GenBank/DDBJ whole genome shotgun (WGS) entry which is preliminary data.</text>
</comment>
<dbReference type="EMBL" id="JBHLXE010000016">
    <property type="protein sequence ID" value="MFC0178834.1"/>
    <property type="molecule type" value="Genomic_DNA"/>
</dbReference>